<dbReference type="GO" id="GO:0016798">
    <property type="term" value="F:hydrolase activity, acting on glycosyl bonds"/>
    <property type="evidence" value="ECO:0007669"/>
    <property type="project" value="InterPro"/>
</dbReference>
<evidence type="ECO:0000256" key="2">
    <source>
        <dbReference type="SAM" id="SignalP"/>
    </source>
</evidence>
<dbReference type="AlphaFoldDB" id="A0AAV8XN64"/>
<feature type="chain" id="PRO_5043586295" evidence="2">
    <location>
        <begin position="33"/>
        <end position="388"/>
    </location>
</feature>
<proteinExistence type="inferred from homology"/>
<dbReference type="GO" id="GO:0016020">
    <property type="term" value="C:membrane"/>
    <property type="evidence" value="ECO:0007669"/>
    <property type="project" value="InterPro"/>
</dbReference>
<comment type="caution">
    <text evidence="3">The sequence shown here is derived from an EMBL/GenBank/DDBJ whole genome shotgun (WGS) entry which is preliminary data.</text>
</comment>
<dbReference type="EMBL" id="JAPWTK010000435">
    <property type="protein sequence ID" value="KAJ8940372.1"/>
    <property type="molecule type" value="Genomic_DNA"/>
</dbReference>
<dbReference type="InterPro" id="IPR005199">
    <property type="entry name" value="Glyco_hydro_79"/>
</dbReference>
<reference evidence="3" key="1">
    <citation type="journal article" date="2023" name="Insect Mol. Biol.">
        <title>Genome sequencing provides insights into the evolution of gene families encoding plant cell wall-degrading enzymes in longhorned beetles.</title>
        <authorList>
            <person name="Shin N.R."/>
            <person name="Okamura Y."/>
            <person name="Kirsch R."/>
            <person name="Pauchet Y."/>
        </authorList>
    </citation>
    <scope>NUCLEOTIDE SEQUENCE</scope>
    <source>
        <strain evidence="3">AMC_N1</strain>
    </source>
</reference>
<dbReference type="GO" id="GO:0031012">
    <property type="term" value="C:extracellular matrix"/>
    <property type="evidence" value="ECO:0007669"/>
    <property type="project" value="TreeGrafter"/>
</dbReference>
<evidence type="ECO:0000313" key="3">
    <source>
        <dbReference type="EMBL" id="KAJ8940372.1"/>
    </source>
</evidence>
<gene>
    <name evidence="3" type="ORF">NQ318_015765</name>
</gene>
<keyword evidence="2" id="KW-0732">Signal</keyword>
<organism evidence="3 4">
    <name type="scientific">Aromia moschata</name>
    <dbReference type="NCBI Taxonomy" id="1265417"/>
    <lineage>
        <taxon>Eukaryota</taxon>
        <taxon>Metazoa</taxon>
        <taxon>Ecdysozoa</taxon>
        <taxon>Arthropoda</taxon>
        <taxon>Hexapoda</taxon>
        <taxon>Insecta</taxon>
        <taxon>Pterygota</taxon>
        <taxon>Neoptera</taxon>
        <taxon>Endopterygota</taxon>
        <taxon>Coleoptera</taxon>
        <taxon>Polyphaga</taxon>
        <taxon>Cucujiformia</taxon>
        <taxon>Chrysomeloidea</taxon>
        <taxon>Cerambycidae</taxon>
        <taxon>Cerambycinae</taxon>
        <taxon>Callichromatini</taxon>
        <taxon>Aromia</taxon>
    </lineage>
</organism>
<feature type="signal peptide" evidence="2">
    <location>
        <begin position="1"/>
        <end position="32"/>
    </location>
</feature>
<evidence type="ECO:0000313" key="4">
    <source>
        <dbReference type="Proteomes" id="UP001162162"/>
    </source>
</evidence>
<name>A0AAV8XN64_9CUCU</name>
<keyword evidence="4" id="KW-1185">Reference proteome</keyword>
<evidence type="ECO:0000256" key="1">
    <source>
        <dbReference type="ARBA" id="ARBA00009800"/>
    </source>
</evidence>
<dbReference type="FunFam" id="3.20.20.80:FF:000024">
    <property type="entry name" value="Heparanase 2"/>
    <property type="match status" value="1"/>
</dbReference>
<dbReference type="PANTHER" id="PTHR46145:SF4">
    <property type="entry name" value="HEPARANASE"/>
    <property type="match status" value="1"/>
</dbReference>
<dbReference type="InterPro" id="IPR017853">
    <property type="entry name" value="GH"/>
</dbReference>
<dbReference type="Proteomes" id="UP001162162">
    <property type="component" value="Unassembled WGS sequence"/>
</dbReference>
<dbReference type="PANTHER" id="PTHR46145">
    <property type="entry name" value="HEPARANASE"/>
    <property type="match status" value="1"/>
</dbReference>
<dbReference type="GO" id="GO:0005615">
    <property type="term" value="C:extracellular space"/>
    <property type="evidence" value="ECO:0007669"/>
    <property type="project" value="TreeGrafter"/>
</dbReference>
<sequence length="388" mass="43735">MWLSQFKSKKGQALAVPLLYWIFVVTCDGISADDEQIVQIDRLAPATYHTRTNFLSITLDSSTIGNGFNVFNMTDTKLIKMMGHLSPGFLRVGGTLGDRLYFSPDSVEVDKNVDLQIATNFTMTGAQWLQLTDLAKQANLDVIFQLNALMRLSDGSWDYSNAETLISFSDEHKLNLDWELGNEPDIFHQQFNEEVNTTQLAKDFATLRSILDKYETYKESQLFGPDTTWPSEGNKYYIRDFVKDASHVIDAVTWHHYYMNGHTAKAEDFLNPKIFDDLSAHIKIVKDAAKEVNASSVPIWLGETSSAYGGGAPNLSDIFIASFLWVDKLGVSAKMGLELVARQSIVDYNYALLDKSYNPNPIKQPQIIFYSCMPVAVIQHVHSLIKEQ</sequence>
<protein>
    <submittedName>
        <fullName evidence="3">Uncharacterized protein</fullName>
    </submittedName>
</protein>
<dbReference type="Gene3D" id="3.20.20.80">
    <property type="entry name" value="Glycosidases"/>
    <property type="match status" value="1"/>
</dbReference>
<accession>A0AAV8XN64</accession>
<comment type="similarity">
    <text evidence="1">Belongs to the glycosyl hydrolase 79 family.</text>
</comment>
<dbReference type="Pfam" id="PF03662">
    <property type="entry name" value="Glyco_hydro_79n"/>
    <property type="match status" value="1"/>
</dbReference>
<dbReference type="SUPFAM" id="SSF51445">
    <property type="entry name" value="(Trans)glycosidases"/>
    <property type="match status" value="1"/>
</dbReference>